<protein>
    <recommendedName>
        <fullName evidence="4">CagE TrbE VirB component of type IV transporter system central domain-containing protein</fullName>
    </recommendedName>
</protein>
<comment type="similarity">
    <text evidence="1">Belongs to the TrbE/VirB4 family.</text>
</comment>
<dbReference type="Gene3D" id="3.40.50.300">
    <property type="entry name" value="P-loop containing nucleotide triphosphate hydrolases"/>
    <property type="match status" value="1"/>
</dbReference>
<dbReference type="Pfam" id="PF03135">
    <property type="entry name" value="CagE_TrbE_VirB"/>
    <property type="match status" value="1"/>
</dbReference>
<keyword evidence="2" id="KW-0547">Nucleotide-binding</keyword>
<keyword evidence="6" id="KW-1185">Reference proteome</keyword>
<dbReference type="PANTHER" id="PTHR30121:SF12">
    <property type="entry name" value="TYPE IV SECRETION SYSTEM PROTEIN CAGE"/>
    <property type="match status" value="1"/>
</dbReference>
<dbReference type="SUPFAM" id="SSF52540">
    <property type="entry name" value="P-loop containing nucleoside triphosphate hydrolases"/>
    <property type="match status" value="1"/>
</dbReference>
<feature type="domain" description="CagE TrbE VirB component of type IV transporter system central" evidence="4">
    <location>
        <begin position="176"/>
        <end position="375"/>
    </location>
</feature>
<evidence type="ECO:0000259" key="4">
    <source>
        <dbReference type="Pfam" id="PF03135"/>
    </source>
</evidence>
<dbReference type="InterPro" id="IPR051162">
    <property type="entry name" value="T4SS_component"/>
</dbReference>
<keyword evidence="3" id="KW-0067">ATP-binding</keyword>
<dbReference type="PANTHER" id="PTHR30121">
    <property type="entry name" value="UNCHARACTERIZED PROTEIN YJGR-RELATED"/>
    <property type="match status" value="1"/>
</dbReference>
<dbReference type="RefSeq" id="WP_305107676.1">
    <property type="nucleotide sequence ID" value="NZ_JAUTWS010000059.1"/>
</dbReference>
<dbReference type="InterPro" id="IPR027417">
    <property type="entry name" value="P-loop_NTPase"/>
</dbReference>
<evidence type="ECO:0000256" key="1">
    <source>
        <dbReference type="ARBA" id="ARBA00006512"/>
    </source>
</evidence>
<reference evidence="5 6" key="1">
    <citation type="submission" date="2023-08" db="EMBL/GenBank/DDBJ databases">
        <title>The draft genome sequence of Paracraurococcus sp. LOR1-02.</title>
        <authorList>
            <person name="Kingkaew E."/>
            <person name="Tanasupawat S."/>
        </authorList>
    </citation>
    <scope>NUCLEOTIDE SEQUENCE [LARGE SCALE GENOMIC DNA]</scope>
    <source>
        <strain evidence="5 6">LOR1-02</strain>
    </source>
</reference>
<dbReference type="EMBL" id="JAUTWS010000059">
    <property type="protein sequence ID" value="MDO9712816.1"/>
    <property type="molecule type" value="Genomic_DNA"/>
</dbReference>
<evidence type="ECO:0000256" key="3">
    <source>
        <dbReference type="ARBA" id="ARBA00022840"/>
    </source>
</evidence>
<sequence length="813" mass="89904">MPLRTSDELLPYWTHHDERTILRDGGTQVRIYQVSGLPWELETNRSIGRLQGRLKGTLGSVAHPNLTIAVHVCKLLEHGVPQAGEMHHTWPRQFDQDYRQHVLGHGLTRNTIYISVTLRSSGFGRLWGGKTGMPTPEDIRRMDEICAVLESDLALYGIAPLGLRAERRRNGVLKWYSQVAEAVGIILYGRYERVPMPAHGSRIGRAILRDRPIFTPGARTIEIRTPGNGAAARYFGTMLGFTAWPEGMEPGILNGLLSFPGTCVVTATFGFKSSTMARSAMKRRQGHARTAGEEEEDDVGSIGAARKEFHRKEWVLGAMHLSVAVYAPTRARLHDLTNRAVTVLKDAAMSPVQEDLNLEASWAAQAPGCWHKIARLDNFTSLNFAALAPLHNYPPGDDDPLWGDYVCDFRTTGGTLYRHNLHRGEVGSTLLLGMTGEGKSVLACVLLLGAVERLHARGIMFDKDQGSKPCILGMGGSYLTLRYGEPSGLAPLKAARDTPDEHGHLVKLFTAAINARAPEGFAWTPEEVDRLNRAIAQQLRMPSAMRSWAGVRQIMGWRNNRGAGAWLEPWCEGGTLGWVFANDQDEVDLTRRCAGFDTTALLEHPEVCGPILADLSWRVRRLATGEPLFLYWDELAMALKIPEFEDIIGDNLSTIRKKNGVVVMASQSPGALLASKIGDVIRQQTPTKISFANKEADWEEYQAIGFTPVMFRMVTQDFTRPPKRFVISRAGASVVLDFDLSTIRQHLWMLSGRASTGDELDRIIAEAGPDPDVWVPIFLQRAPMAHARAMAEAALKAAEDAERAKQPVLEAAE</sequence>
<organism evidence="5 6">
    <name type="scientific">Paracraurococcus lichenis</name>
    <dbReference type="NCBI Taxonomy" id="3064888"/>
    <lineage>
        <taxon>Bacteria</taxon>
        <taxon>Pseudomonadati</taxon>
        <taxon>Pseudomonadota</taxon>
        <taxon>Alphaproteobacteria</taxon>
        <taxon>Acetobacterales</taxon>
        <taxon>Roseomonadaceae</taxon>
        <taxon>Paracraurococcus</taxon>
    </lineage>
</organism>
<dbReference type="Proteomes" id="UP001243009">
    <property type="component" value="Unassembled WGS sequence"/>
</dbReference>
<evidence type="ECO:0000313" key="6">
    <source>
        <dbReference type="Proteomes" id="UP001243009"/>
    </source>
</evidence>
<dbReference type="CDD" id="cd01127">
    <property type="entry name" value="TrwB_TraG_TraD_VirD4"/>
    <property type="match status" value="1"/>
</dbReference>
<gene>
    <name evidence="5" type="ORF">Q7A36_31075</name>
</gene>
<accession>A0ABT9E9I0</accession>
<evidence type="ECO:0000313" key="5">
    <source>
        <dbReference type="EMBL" id="MDO9712816.1"/>
    </source>
</evidence>
<name>A0ABT9E9I0_9PROT</name>
<evidence type="ECO:0000256" key="2">
    <source>
        <dbReference type="ARBA" id="ARBA00022741"/>
    </source>
</evidence>
<dbReference type="InterPro" id="IPR018145">
    <property type="entry name" value="CagE_TrbE_VirB_cntrl_dom"/>
</dbReference>
<proteinExistence type="inferred from homology"/>
<comment type="caution">
    <text evidence="5">The sequence shown here is derived from an EMBL/GenBank/DDBJ whole genome shotgun (WGS) entry which is preliminary data.</text>
</comment>